<dbReference type="GO" id="GO:0016787">
    <property type="term" value="F:hydrolase activity"/>
    <property type="evidence" value="ECO:0007669"/>
    <property type="project" value="UniProtKB-KW"/>
</dbReference>
<evidence type="ECO:0000313" key="4">
    <source>
        <dbReference type="EMBL" id="OGG00419.1"/>
    </source>
</evidence>
<evidence type="ECO:0000256" key="1">
    <source>
        <dbReference type="ARBA" id="ARBA00001946"/>
    </source>
</evidence>
<reference evidence="4 5" key="1">
    <citation type="journal article" date="2016" name="Nat. Commun.">
        <title>Thousands of microbial genomes shed light on interconnected biogeochemical processes in an aquifer system.</title>
        <authorList>
            <person name="Anantharaman K."/>
            <person name="Brown C.T."/>
            <person name="Hug L.A."/>
            <person name="Sharon I."/>
            <person name="Castelle C.J."/>
            <person name="Probst A.J."/>
            <person name="Thomas B.C."/>
            <person name="Singh A."/>
            <person name="Wilkins M.J."/>
            <person name="Karaoz U."/>
            <person name="Brodie E.L."/>
            <person name="Williams K.H."/>
            <person name="Hubbard S.S."/>
            <person name="Banfield J.F."/>
        </authorList>
    </citation>
    <scope>NUCLEOTIDE SEQUENCE [LARGE SCALE GENOMIC DNA]</scope>
</reference>
<sequence length="175" mass="20418">MKKRLSRLWRLLSLPKNLQLSIMRLTQNEFLIGVTGVILNDRNEVLMCKHIYRQIKWSLPGGYIKGKEHPKEGLVREIEEETGFIVRIGEQLRIRTDRETARLDISFVGSYIGGEFRPSHEVSEAHFFAFENLPLISQNQLLLIKEVLQRQPNIETDLPQKTIFAKLQSLFIPKH</sequence>
<dbReference type="InterPro" id="IPR020084">
    <property type="entry name" value="NUDIX_hydrolase_CS"/>
</dbReference>
<evidence type="ECO:0000259" key="3">
    <source>
        <dbReference type="PROSITE" id="PS51462"/>
    </source>
</evidence>
<dbReference type="Pfam" id="PF00293">
    <property type="entry name" value="NUDIX"/>
    <property type="match status" value="1"/>
</dbReference>
<dbReference type="AlphaFoldDB" id="A0A1F5YJN3"/>
<dbReference type="EMBL" id="MFIY01000010">
    <property type="protein sequence ID" value="OGG00419.1"/>
    <property type="molecule type" value="Genomic_DNA"/>
</dbReference>
<dbReference type="Proteomes" id="UP000178230">
    <property type="component" value="Unassembled WGS sequence"/>
</dbReference>
<feature type="domain" description="Nudix hydrolase" evidence="3">
    <location>
        <begin position="29"/>
        <end position="156"/>
    </location>
</feature>
<dbReference type="InterPro" id="IPR000086">
    <property type="entry name" value="NUDIX_hydrolase_dom"/>
</dbReference>
<dbReference type="CDD" id="cd02883">
    <property type="entry name" value="NUDIX_Hydrolase"/>
    <property type="match status" value="1"/>
</dbReference>
<evidence type="ECO:0000256" key="2">
    <source>
        <dbReference type="ARBA" id="ARBA00022801"/>
    </source>
</evidence>
<accession>A0A1F5YJN3</accession>
<name>A0A1F5YJN3_9BACT</name>
<dbReference type="PANTHER" id="PTHR43046">
    <property type="entry name" value="GDP-MANNOSE MANNOSYL HYDROLASE"/>
    <property type="match status" value="1"/>
</dbReference>
<comment type="caution">
    <text evidence="4">The sequence shown here is derived from an EMBL/GenBank/DDBJ whole genome shotgun (WGS) entry which is preliminary data.</text>
</comment>
<dbReference type="PROSITE" id="PS51462">
    <property type="entry name" value="NUDIX"/>
    <property type="match status" value="1"/>
</dbReference>
<dbReference type="Gene3D" id="3.90.79.10">
    <property type="entry name" value="Nucleoside Triphosphate Pyrophosphohydrolase"/>
    <property type="match status" value="1"/>
</dbReference>
<gene>
    <name evidence="4" type="ORF">A2Y99_01070</name>
</gene>
<evidence type="ECO:0000313" key="5">
    <source>
        <dbReference type="Proteomes" id="UP000178230"/>
    </source>
</evidence>
<dbReference type="SUPFAM" id="SSF55811">
    <property type="entry name" value="Nudix"/>
    <property type="match status" value="1"/>
</dbReference>
<keyword evidence="2" id="KW-0378">Hydrolase</keyword>
<comment type="cofactor">
    <cofactor evidence="1">
        <name>Mg(2+)</name>
        <dbReference type="ChEBI" id="CHEBI:18420"/>
    </cofactor>
</comment>
<proteinExistence type="predicted"/>
<dbReference type="PANTHER" id="PTHR43046:SF14">
    <property type="entry name" value="MUTT_NUDIX FAMILY PROTEIN"/>
    <property type="match status" value="1"/>
</dbReference>
<dbReference type="InterPro" id="IPR015797">
    <property type="entry name" value="NUDIX_hydrolase-like_dom_sf"/>
</dbReference>
<dbReference type="PROSITE" id="PS00893">
    <property type="entry name" value="NUDIX_BOX"/>
    <property type="match status" value="1"/>
</dbReference>
<protein>
    <recommendedName>
        <fullName evidence="3">Nudix hydrolase domain-containing protein</fullName>
    </recommendedName>
</protein>
<organism evidence="4 5">
    <name type="scientific">Candidatus Gottesmanbacteria bacterium RBG_13_37_7</name>
    <dbReference type="NCBI Taxonomy" id="1798369"/>
    <lineage>
        <taxon>Bacteria</taxon>
        <taxon>Candidatus Gottesmaniibacteriota</taxon>
    </lineage>
</organism>